<reference evidence="2" key="1">
    <citation type="submission" date="2022-12" db="EMBL/GenBank/DDBJ databases">
        <authorList>
            <person name="Petersen C."/>
        </authorList>
    </citation>
    <scope>NUCLEOTIDE SEQUENCE</scope>
    <source>
        <strain evidence="2">IBT 29495</strain>
    </source>
</reference>
<evidence type="ECO:0000256" key="1">
    <source>
        <dbReference type="SAM" id="MobiDB-lite"/>
    </source>
</evidence>
<feature type="region of interest" description="Disordered" evidence="1">
    <location>
        <begin position="1"/>
        <end position="97"/>
    </location>
</feature>
<dbReference type="EMBL" id="JAPWDS010000001">
    <property type="protein sequence ID" value="KAJ5521045.1"/>
    <property type="molecule type" value="Genomic_DNA"/>
</dbReference>
<comment type="caution">
    <text evidence="2">The sequence shown here is derived from an EMBL/GenBank/DDBJ whole genome shotgun (WGS) entry which is preliminary data.</text>
</comment>
<keyword evidence="3" id="KW-1185">Reference proteome</keyword>
<proteinExistence type="predicted"/>
<protein>
    <submittedName>
        <fullName evidence="2">Uncharacterized protein</fullName>
    </submittedName>
</protein>
<accession>A0A9W9Y686</accession>
<dbReference type="Proteomes" id="UP001149954">
    <property type="component" value="Unassembled WGS sequence"/>
</dbReference>
<sequence>MPRPRRAAAQKPAGHYAPTPGIRKSTTKSVASVRKSRKKKDQSRVDATIVDTVPDSPSQKQGKRKGGAGKDAMGIDMPPPAQKDPKGKGRSGGDPALIAAGAKGIEPIRESSPEPLDPAALALDLKNSYEGKILPPIQRPARQQRWKQPATNPIEHLEDVPKGWNSEEPDLHSDDLESQIARCHERIGDNIMVHQFEFKLKELLQQQESRNEMMAEEKPGLSWPVVQRLKTLNSMSNWLDSEGDEYELAPNVTNLIETYRSGQLKWNDGLVTYWAKGVQLCQPRPFKWNEYELISDQHHGQKGFWVEGFQGPGPTHQMMQWLTHGDPLNSSRFAAHMDICLKIHDLPHRRTKALRLSFLDDTGASVMQINRSDMLSLVNMNIDNQGNVPPHPKVLGLVGLSFADGSQAFLNCIRLEANMFDPTTGSWLSSVWHQIPVVLFDDTTSGPELRLNGPWPRFRMYSATAPGAECQTYFSDNHPTTMTVPVASVLDMNKQYPLPLLLPAVTP</sequence>
<evidence type="ECO:0000313" key="3">
    <source>
        <dbReference type="Proteomes" id="UP001149954"/>
    </source>
</evidence>
<name>A0A9W9Y686_9EURO</name>
<organism evidence="2 3">
    <name type="scientific">Penicillium fimorum</name>
    <dbReference type="NCBI Taxonomy" id="1882269"/>
    <lineage>
        <taxon>Eukaryota</taxon>
        <taxon>Fungi</taxon>
        <taxon>Dikarya</taxon>
        <taxon>Ascomycota</taxon>
        <taxon>Pezizomycotina</taxon>
        <taxon>Eurotiomycetes</taxon>
        <taxon>Eurotiomycetidae</taxon>
        <taxon>Eurotiales</taxon>
        <taxon>Aspergillaceae</taxon>
        <taxon>Penicillium</taxon>
    </lineage>
</organism>
<evidence type="ECO:0000313" key="2">
    <source>
        <dbReference type="EMBL" id="KAJ5521045.1"/>
    </source>
</evidence>
<reference evidence="2" key="2">
    <citation type="journal article" date="2023" name="IMA Fungus">
        <title>Comparative genomic study of the Penicillium genus elucidates a diverse pangenome and 15 lateral gene transfer events.</title>
        <authorList>
            <person name="Petersen C."/>
            <person name="Sorensen T."/>
            <person name="Nielsen M.R."/>
            <person name="Sondergaard T.E."/>
            <person name="Sorensen J.L."/>
            <person name="Fitzpatrick D.A."/>
            <person name="Frisvad J.C."/>
            <person name="Nielsen K.L."/>
        </authorList>
    </citation>
    <scope>NUCLEOTIDE SEQUENCE</scope>
    <source>
        <strain evidence="2">IBT 29495</strain>
    </source>
</reference>
<dbReference type="AlphaFoldDB" id="A0A9W9Y686"/>
<gene>
    <name evidence="2" type="ORF">N7463_001498</name>
</gene>
<dbReference type="OrthoDB" id="4329446at2759"/>